<comment type="caution">
    <text evidence="1">The sequence shown here is derived from an EMBL/GenBank/DDBJ whole genome shotgun (WGS) entry which is preliminary data.</text>
</comment>
<accession>A0AAW4GAT2</accession>
<proteinExistence type="predicted"/>
<dbReference type="EMBL" id="JAFFGU010000059">
    <property type="protein sequence ID" value="MBM7280702.1"/>
    <property type="molecule type" value="Genomic_DNA"/>
</dbReference>
<reference evidence="1" key="1">
    <citation type="submission" date="2021-02" db="EMBL/GenBank/DDBJ databases">
        <title>Taxonomy, biology and ecology of Rhodococcus bacteria occurring in California pistachio and other woody hosts as revealed by genome sequence analyses.</title>
        <authorList>
            <person name="Riely B."/>
            <person name="Gai Y."/>
        </authorList>
    </citation>
    <scope>NUCLEOTIDE SEQUENCE</scope>
    <source>
        <strain evidence="1">BP-295</strain>
    </source>
</reference>
<dbReference type="AlphaFoldDB" id="A0AAW4GAT2"/>
<dbReference type="SUPFAM" id="SSF54427">
    <property type="entry name" value="NTF2-like"/>
    <property type="match status" value="1"/>
</dbReference>
<dbReference type="Proteomes" id="UP001195196">
    <property type="component" value="Unassembled WGS sequence"/>
</dbReference>
<evidence type="ECO:0000313" key="2">
    <source>
        <dbReference type="Proteomes" id="UP001195196"/>
    </source>
</evidence>
<gene>
    <name evidence="1" type="ORF">JTZ10_23505</name>
</gene>
<protein>
    <submittedName>
        <fullName evidence="1">DUF4440 domain-containing protein</fullName>
    </submittedName>
</protein>
<name>A0AAW4GAT2_GORRU</name>
<dbReference type="InterPro" id="IPR032710">
    <property type="entry name" value="NTF2-like_dom_sf"/>
</dbReference>
<evidence type="ECO:0000313" key="1">
    <source>
        <dbReference type="EMBL" id="MBM7280702.1"/>
    </source>
</evidence>
<feature type="non-terminal residue" evidence="1">
    <location>
        <position position="1"/>
    </location>
</feature>
<sequence length="76" mass="9064">RDEVWAVLGKRYRQDPSGDHDVDWETSDFEVREVAPDTYLLTYTLLQVDRLTRRATLWQRRAGEWTILYHQGTVVL</sequence>
<organism evidence="1 2">
    <name type="scientific">Gordonia rubripertincta</name>
    <name type="common">Rhodococcus corallinus</name>
    <dbReference type="NCBI Taxonomy" id="36822"/>
    <lineage>
        <taxon>Bacteria</taxon>
        <taxon>Bacillati</taxon>
        <taxon>Actinomycetota</taxon>
        <taxon>Actinomycetes</taxon>
        <taxon>Mycobacteriales</taxon>
        <taxon>Gordoniaceae</taxon>
        <taxon>Gordonia</taxon>
    </lineage>
</organism>